<gene>
    <name evidence="2" type="ORF">TBIB3V08_LOCUS538</name>
</gene>
<name>A0A7R9EPZ7_9NEOP</name>
<protein>
    <submittedName>
        <fullName evidence="2">Uncharacterized protein</fullName>
    </submittedName>
</protein>
<reference evidence="2" key="1">
    <citation type="submission" date="2020-11" db="EMBL/GenBank/DDBJ databases">
        <authorList>
            <person name="Tran Van P."/>
        </authorList>
    </citation>
    <scope>NUCLEOTIDE SEQUENCE</scope>
</reference>
<feature type="region of interest" description="Disordered" evidence="1">
    <location>
        <begin position="141"/>
        <end position="170"/>
    </location>
</feature>
<accession>A0A7R9EPZ7</accession>
<evidence type="ECO:0000256" key="1">
    <source>
        <dbReference type="SAM" id="MobiDB-lite"/>
    </source>
</evidence>
<dbReference type="AlphaFoldDB" id="A0A7R9EPZ7"/>
<sequence>MKLPSCFGTPVPLLKNAPVYESRGPRFDSRLVSRLREERGLGGERGGLRWSSRRIEGRGGADPPLLGAVTTVGPSAARGHLLGSPSTRPQPLPLSLGVHTQTKQIGVLLDAWSEAEWSGRAINISKTRFVKEGFGTQVNLCRDRGLNPRPPAQKSDTLPLDHQVTDKVVH</sequence>
<dbReference type="EMBL" id="OD564345">
    <property type="protein sequence ID" value="CAD7437938.1"/>
    <property type="molecule type" value="Genomic_DNA"/>
</dbReference>
<evidence type="ECO:0000313" key="2">
    <source>
        <dbReference type="EMBL" id="CAD7437938.1"/>
    </source>
</evidence>
<proteinExistence type="predicted"/>
<organism evidence="2">
    <name type="scientific">Timema bartmani</name>
    <dbReference type="NCBI Taxonomy" id="61472"/>
    <lineage>
        <taxon>Eukaryota</taxon>
        <taxon>Metazoa</taxon>
        <taxon>Ecdysozoa</taxon>
        <taxon>Arthropoda</taxon>
        <taxon>Hexapoda</taxon>
        <taxon>Insecta</taxon>
        <taxon>Pterygota</taxon>
        <taxon>Neoptera</taxon>
        <taxon>Polyneoptera</taxon>
        <taxon>Phasmatodea</taxon>
        <taxon>Timematodea</taxon>
        <taxon>Timematoidea</taxon>
        <taxon>Timematidae</taxon>
        <taxon>Timema</taxon>
    </lineage>
</organism>